<comment type="caution">
    <text evidence="2">Lacks conserved residue(s) required for the propagation of feature annotation.</text>
</comment>
<dbReference type="SUPFAM" id="SSF57610">
    <property type="entry name" value="Thyroglobulin type-1 domain"/>
    <property type="match status" value="2"/>
</dbReference>
<evidence type="ECO:0000256" key="3">
    <source>
        <dbReference type="SAM" id="SignalP"/>
    </source>
</evidence>
<dbReference type="InterPro" id="IPR036880">
    <property type="entry name" value="Kunitz_BPTI_sf"/>
</dbReference>
<evidence type="ECO:0000313" key="6">
    <source>
        <dbReference type="EMBL" id="CAJ0592015.1"/>
    </source>
</evidence>
<protein>
    <submittedName>
        <fullName evidence="6">Uncharacterized protein</fullName>
    </submittedName>
</protein>
<evidence type="ECO:0000259" key="5">
    <source>
        <dbReference type="PROSITE" id="PS51162"/>
    </source>
</evidence>
<dbReference type="AlphaFoldDB" id="A0AA36GKE5"/>
<dbReference type="InterPro" id="IPR000716">
    <property type="entry name" value="Thyroglobulin_1"/>
</dbReference>
<organism evidence="6 7">
    <name type="scientific">Cylicocyclus nassatus</name>
    <name type="common">Nematode worm</name>
    <dbReference type="NCBI Taxonomy" id="53992"/>
    <lineage>
        <taxon>Eukaryota</taxon>
        <taxon>Metazoa</taxon>
        <taxon>Ecdysozoa</taxon>
        <taxon>Nematoda</taxon>
        <taxon>Chromadorea</taxon>
        <taxon>Rhabditida</taxon>
        <taxon>Rhabditina</taxon>
        <taxon>Rhabditomorpha</taxon>
        <taxon>Strongyloidea</taxon>
        <taxon>Strongylidae</taxon>
        <taxon>Cylicocyclus</taxon>
    </lineage>
</organism>
<evidence type="ECO:0000256" key="1">
    <source>
        <dbReference type="ARBA" id="ARBA00023157"/>
    </source>
</evidence>
<dbReference type="CDD" id="cd00109">
    <property type="entry name" value="Kunitz-type"/>
    <property type="match status" value="1"/>
</dbReference>
<dbReference type="SMART" id="SM00131">
    <property type="entry name" value="KU"/>
    <property type="match status" value="1"/>
</dbReference>
<dbReference type="GO" id="GO:0004867">
    <property type="term" value="F:serine-type endopeptidase inhibitor activity"/>
    <property type="evidence" value="ECO:0007669"/>
    <property type="project" value="InterPro"/>
</dbReference>
<name>A0AA36GKE5_CYLNA</name>
<feature type="signal peptide" evidence="3">
    <location>
        <begin position="1"/>
        <end position="23"/>
    </location>
</feature>
<evidence type="ECO:0000256" key="2">
    <source>
        <dbReference type="PROSITE-ProRule" id="PRU00500"/>
    </source>
</evidence>
<dbReference type="PROSITE" id="PS51162">
    <property type="entry name" value="THYROGLOBULIN_1_2"/>
    <property type="match status" value="1"/>
</dbReference>
<gene>
    <name evidence="6" type="ORF">CYNAS_LOCUS3998</name>
</gene>
<dbReference type="PROSITE" id="PS00280">
    <property type="entry name" value="BPTI_KUNITZ_1"/>
    <property type="match status" value="1"/>
</dbReference>
<dbReference type="Pfam" id="PF00014">
    <property type="entry name" value="Kunitz_BPTI"/>
    <property type="match status" value="1"/>
</dbReference>
<dbReference type="Pfam" id="PF00086">
    <property type="entry name" value="Thyroglobulin_1"/>
    <property type="match status" value="2"/>
</dbReference>
<keyword evidence="7" id="KW-1185">Reference proteome</keyword>
<dbReference type="CDD" id="cd00191">
    <property type="entry name" value="TY"/>
    <property type="match status" value="1"/>
</dbReference>
<accession>A0AA36GKE5</accession>
<dbReference type="InterPro" id="IPR036857">
    <property type="entry name" value="Thyroglobulin_1_sf"/>
</dbReference>
<feature type="disulfide bond" evidence="2">
    <location>
        <begin position="507"/>
        <end position="514"/>
    </location>
</feature>
<comment type="caution">
    <text evidence="6">The sequence shown here is derived from an EMBL/GenBank/DDBJ whole genome shotgun (WGS) entry which is preliminary data.</text>
</comment>
<feature type="domain" description="BPTI/Kunitz inhibitor" evidence="4">
    <location>
        <begin position="570"/>
        <end position="623"/>
    </location>
</feature>
<dbReference type="SUPFAM" id="SSF57362">
    <property type="entry name" value="BPTI-like"/>
    <property type="match status" value="1"/>
</dbReference>
<dbReference type="Gene3D" id="4.10.800.10">
    <property type="entry name" value="Thyroglobulin type-1"/>
    <property type="match status" value="2"/>
</dbReference>
<reference evidence="6" key="1">
    <citation type="submission" date="2023-07" db="EMBL/GenBank/DDBJ databases">
        <authorList>
            <consortium name="CYATHOMIX"/>
        </authorList>
    </citation>
    <scope>NUCLEOTIDE SEQUENCE</scope>
    <source>
        <strain evidence="6">N/A</strain>
    </source>
</reference>
<keyword evidence="3" id="KW-0732">Signal</keyword>
<proteinExistence type="predicted"/>
<sequence>MRSTLDKSFFVLLLSIVLEVCLAQNTTRKPPYTHTRIVTHPSTEPFPASDTKRVSNNITKTRIVVSQRTEPFAASTTHRDIAQTQKVASQRSEPFAANTVQSFSSKNNQRRIVSSQSGPFAADTTKSFSNRIDQTRTVTSTTKPFATSIARSFPGNNNQTRVIAMPFANDITKTSKIDQTRTVNSTTSKPFATDTARIFPSNNNPAREVSSQTGPFATDITKSFSNRIDQTRTVTSTTSEPFATNTARIFPSNNNPTRVSSLSSQSKPIVANTAGSFSNSIDQTTRIVVSHRNESFAETTTQNSLNSITQTRIVASHGNEPFAETTTQNSLNKITQTRIVAPHRTDLFATTTTQSSLNSITQTRIATPPKAEFEADTQSSAVITQTTPISRTEPAIVSAAQRSFNVTQPRIPVLPRTGPCVLNDDGMNCTEAGYYETVQCDANGCFCVAAHNGLIAYDTRTDSNRIAPKCSNCHNTLKRIFAAGDPPKNTSIPKCDVSLGNYEPLQCDARQEYCYCVDPVTGRELPNTRKRKEKNQRIKCDNMDFSLDPALSTPEIFQPQERYPVGKESCKLDRDRGRTCNGVKPSIRYYFDYQTFACLAFEYLGCGGNENNYRTSSDCSFDCKLQDLSGCGGMYPAARGTNGQALICGNLFPTIISYPPDPARPSTLPPPRNGPKLNEDGCPKDHKCVMGAFFGFCCSKANEDRWDKAYHPTCPNGRPPYSEMRDGWQETRFGKSCKDRFCPTNYTCHDSYIFSYCC</sequence>
<feature type="chain" id="PRO_5041462140" evidence="3">
    <location>
        <begin position="24"/>
        <end position="758"/>
    </location>
</feature>
<feature type="domain" description="Thyroglobulin type-1" evidence="5">
    <location>
        <begin position="470"/>
        <end position="540"/>
    </location>
</feature>
<evidence type="ECO:0000313" key="7">
    <source>
        <dbReference type="Proteomes" id="UP001176961"/>
    </source>
</evidence>
<dbReference type="PANTHER" id="PTHR47248:SF9">
    <property type="entry name" value="BPTI_KUNITZ INHIBITOR DOMAIN-CONTAINING PROTEIN"/>
    <property type="match status" value="1"/>
</dbReference>
<dbReference type="EMBL" id="CATQJL010000001">
    <property type="protein sequence ID" value="CAJ0592015.1"/>
    <property type="molecule type" value="Genomic_DNA"/>
</dbReference>
<dbReference type="Proteomes" id="UP001176961">
    <property type="component" value="Unassembled WGS sequence"/>
</dbReference>
<dbReference type="InterPro" id="IPR002223">
    <property type="entry name" value="Kunitz_BPTI"/>
</dbReference>
<dbReference type="InterPro" id="IPR020901">
    <property type="entry name" value="Prtase_inh_Kunz-CS"/>
</dbReference>
<keyword evidence="1 2" id="KW-1015">Disulfide bond</keyword>
<dbReference type="PANTHER" id="PTHR47248">
    <property type="entry name" value="PROTEIN CBG06772"/>
    <property type="match status" value="1"/>
</dbReference>
<dbReference type="SMART" id="SM00211">
    <property type="entry name" value="TY"/>
    <property type="match status" value="2"/>
</dbReference>
<evidence type="ECO:0000259" key="4">
    <source>
        <dbReference type="PROSITE" id="PS50279"/>
    </source>
</evidence>
<dbReference type="PROSITE" id="PS50279">
    <property type="entry name" value="BPTI_KUNITZ_2"/>
    <property type="match status" value="1"/>
</dbReference>
<dbReference type="Gene3D" id="4.10.410.10">
    <property type="entry name" value="Pancreatic trypsin inhibitor Kunitz domain"/>
    <property type="match status" value="1"/>
</dbReference>
<dbReference type="InterPro" id="IPR052861">
    <property type="entry name" value="BPTI/Kunitz_domain"/>
</dbReference>